<dbReference type="InParanoid" id="S8EG60"/>
<proteinExistence type="predicted"/>
<feature type="region of interest" description="Disordered" evidence="1">
    <location>
        <begin position="1"/>
        <end position="30"/>
    </location>
</feature>
<dbReference type="Proteomes" id="UP000015241">
    <property type="component" value="Unassembled WGS sequence"/>
</dbReference>
<keyword evidence="3" id="KW-1185">Reference proteome</keyword>
<feature type="compositionally biased region" description="Polar residues" evidence="1">
    <location>
        <begin position="14"/>
        <end position="30"/>
    </location>
</feature>
<accession>S8EG60</accession>
<dbReference type="HOGENOM" id="CLU_2454764_0_0_1"/>
<organism evidence="2 3">
    <name type="scientific">Fomitopsis schrenkii</name>
    <name type="common">Brown rot fungus</name>
    <dbReference type="NCBI Taxonomy" id="2126942"/>
    <lineage>
        <taxon>Eukaryota</taxon>
        <taxon>Fungi</taxon>
        <taxon>Dikarya</taxon>
        <taxon>Basidiomycota</taxon>
        <taxon>Agaricomycotina</taxon>
        <taxon>Agaricomycetes</taxon>
        <taxon>Polyporales</taxon>
        <taxon>Fomitopsis</taxon>
    </lineage>
</organism>
<evidence type="ECO:0000256" key="1">
    <source>
        <dbReference type="SAM" id="MobiDB-lite"/>
    </source>
</evidence>
<evidence type="ECO:0000313" key="2">
    <source>
        <dbReference type="EMBL" id="EPT03278.1"/>
    </source>
</evidence>
<protein>
    <submittedName>
        <fullName evidence="2">Uncharacterized protein</fullName>
    </submittedName>
</protein>
<feature type="compositionally biased region" description="Polar residues" evidence="1">
    <location>
        <begin position="80"/>
        <end position="89"/>
    </location>
</feature>
<evidence type="ECO:0000313" key="3">
    <source>
        <dbReference type="Proteomes" id="UP000015241"/>
    </source>
</evidence>
<dbReference type="EMBL" id="KE504131">
    <property type="protein sequence ID" value="EPT03278.1"/>
    <property type="molecule type" value="Genomic_DNA"/>
</dbReference>
<feature type="region of interest" description="Disordered" evidence="1">
    <location>
        <begin position="69"/>
        <end position="89"/>
    </location>
</feature>
<gene>
    <name evidence="2" type="ORF">FOMPIDRAFT_122351</name>
</gene>
<reference evidence="2 3" key="1">
    <citation type="journal article" date="2012" name="Science">
        <title>The Paleozoic origin of enzymatic lignin decomposition reconstructed from 31 fungal genomes.</title>
        <authorList>
            <person name="Floudas D."/>
            <person name="Binder M."/>
            <person name="Riley R."/>
            <person name="Barry K."/>
            <person name="Blanchette R.A."/>
            <person name="Henrissat B."/>
            <person name="Martinez A.T."/>
            <person name="Otillar R."/>
            <person name="Spatafora J.W."/>
            <person name="Yadav J.S."/>
            <person name="Aerts A."/>
            <person name="Benoit I."/>
            <person name="Boyd A."/>
            <person name="Carlson A."/>
            <person name="Copeland A."/>
            <person name="Coutinho P.M."/>
            <person name="de Vries R.P."/>
            <person name="Ferreira P."/>
            <person name="Findley K."/>
            <person name="Foster B."/>
            <person name="Gaskell J."/>
            <person name="Glotzer D."/>
            <person name="Gorecki P."/>
            <person name="Heitman J."/>
            <person name="Hesse C."/>
            <person name="Hori C."/>
            <person name="Igarashi K."/>
            <person name="Jurgens J.A."/>
            <person name="Kallen N."/>
            <person name="Kersten P."/>
            <person name="Kohler A."/>
            <person name="Kuees U."/>
            <person name="Kumar T.K.A."/>
            <person name="Kuo A."/>
            <person name="LaButti K."/>
            <person name="Larrondo L.F."/>
            <person name="Lindquist E."/>
            <person name="Ling A."/>
            <person name="Lombard V."/>
            <person name="Lucas S."/>
            <person name="Lundell T."/>
            <person name="Martin R."/>
            <person name="McLaughlin D.J."/>
            <person name="Morgenstern I."/>
            <person name="Morin E."/>
            <person name="Murat C."/>
            <person name="Nagy L.G."/>
            <person name="Nolan M."/>
            <person name="Ohm R.A."/>
            <person name="Patyshakuliyeva A."/>
            <person name="Rokas A."/>
            <person name="Ruiz-Duenas F.J."/>
            <person name="Sabat G."/>
            <person name="Salamov A."/>
            <person name="Samejima M."/>
            <person name="Schmutz J."/>
            <person name="Slot J.C."/>
            <person name="St John F."/>
            <person name="Stenlid J."/>
            <person name="Sun H."/>
            <person name="Sun S."/>
            <person name="Syed K."/>
            <person name="Tsang A."/>
            <person name="Wiebenga A."/>
            <person name="Young D."/>
            <person name="Pisabarro A."/>
            <person name="Eastwood D.C."/>
            <person name="Martin F."/>
            <person name="Cullen D."/>
            <person name="Grigoriev I.V."/>
            <person name="Hibbett D.S."/>
        </authorList>
    </citation>
    <scope>NUCLEOTIDE SEQUENCE</scope>
    <source>
        <strain evidence="3">FP-58527</strain>
    </source>
</reference>
<sequence>MNYTRTMKSLLRIGTSQRSPSVTCHRTSQDFSIEGGAPDFRTRHMHDLETSQYLIPREMHVECMTQRREAQVARNRRKQGTSMTRRSTG</sequence>
<name>S8EG60_FOMSC</name>
<dbReference type="AlphaFoldDB" id="S8EG60"/>